<dbReference type="OrthoDB" id="9887761at2"/>
<dbReference type="Proteomes" id="UP000051757">
    <property type="component" value="Unassembled WGS sequence"/>
</dbReference>
<comment type="caution">
    <text evidence="1">The sequence shown here is derived from an EMBL/GenBank/DDBJ whole genome shotgun (WGS) entry which is preliminary data.</text>
</comment>
<accession>A0A0R0AUI9</accession>
<protein>
    <submittedName>
        <fullName evidence="1">Uncharacterized protein</fullName>
    </submittedName>
</protein>
<evidence type="ECO:0000313" key="1">
    <source>
        <dbReference type="EMBL" id="KRG48751.1"/>
    </source>
</evidence>
<gene>
    <name evidence="1" type="ORF">ARC23_02705</name>
</gene>
<name>A0A0R0AUI9_9GAMM</name>
<dbReference type="AlphaFoldDB" id="A0A0R0AUI9"/>
<reference evidence="1 2" key="1">
    <citation type="journal article" date="2016" name="Front. Microbiol.">
        <title>Genome Sequence of Type Strains of Genus Stenotrophomonas.</title>
        <authorList>
            <person name="Patil P.P."/>
            <person name="Midha S."/>
            <person name="Kumar S."/>
            <person name="Patil P.B."/>
        </authorList>
    </citation>
    <scope>NUCLEOTIDE SEQUENCE [LARGE SCALE GENOMIC DNA]</scope>
    <source>
        <strain evidence="1 2">LMG 978</strain>
    </source>
</reference>
<dbReference type="EMBL" id="LLXV01000055">
    <property type="protein sequence ID" value="KRG48751.1"/>
    <property type="molecule type" value="Genomic_DNA"/>
</dbReference>
<keyword evidence="2" id="KW-1185">Reference proteome</keyword>
<organism evidence="1 2">
    <name type="scientific">Stenotrophomonas beteli</name>
    <dbReference type="NCBI Taxonomy" id="3384461"/>
    <lineage>
        <taxon>Bacteria</taxon>
        <taxon>Pseudomonadati</taxon>
        <taxon>Pseudomonadota</taxon>
        <taxon>Gammaproteobacteria</taxon>
        <taxon>Lysobacterales</taxon>
        <taxon>Lysobacteraceae</taxon>
        <taxon>Stenotrophomonas</taxon>
        <taxon>Stenotrophomonas maltophilia group</taxon>
    </lineage>
</organism>
<evidence type="ECO:0000313" key="2">
    <source>
        <dbReference type="Proteomes" id="UP000051757"/>
    </source>
</evidence>
<sequence>MASFEFTANRSFLHASGHPITIPKSQLAHDELLRLELDHKLVLVTLPHGERYEAEIYHGTAGFGEYSQIRLIGVGRSLPSYLKLNDRLIVLLEKAAGRSYVTLEYRG</sequence>
<proteinExistence type="predicted"/>